<dbReference type="InterPro" id="IPR020288">
    <property type="entry name" value="Sheath_initiator"/>
</dbReference>
<name>A0A6J5RWF8_9CAUD</name>
<dbReference type="EMBL" id="LR797271">
    <property type="protein sequence ID" value="CAB4197931.1"/>
    <property type="molecule type" value="Genomic_DNA"/>
</dbReference>
<sequence>MIDLALDVLTHDLVIQNNDLMLLDGAERVRQQLAIKLKLWTGEWFLDTEFGTPYLSDILGKQISLAGSVAALKASIMAVDGVQTITRFEYTFNRSTRNLDMQFDVQTPYGIITYAT</sequence>
<gene>
    <name evidence="1" type="ORF">UFOVP1309_42</name>
</gene>
<reference evidence="1" key="1">
    <citation type="submission" date="2020-05" db="EMBL/GenBank/DDBJ databases">
        <authorList>
            <person name="Chiriac C."/>
            <person name="Salcher M."/>
            <person name="Ghai R."/>
            <person name="Kavagutti S V."/>
        </authorList>
    </citation>
    <scope>NUCLEOTIDE SEQUENCE</scope>
</reference>
<organism evidence="1">
    <name type="scientific">uncultured Caudovirales phage</name>
    <dbReference type="NCBI Taxonomy" id="2100421"/>
    <lineage>
        <taxon>Viruses</taxon>
        <taxon>Duplodnaviria</taxon>
        <taxon>Heunggongvirae</taxon>
        <taxon>Uroviricota</taxon>
        <taxon>Caudoviricetes</taxon>
        <taxon>Peduoviridae</taxon>
        <taxon>Maltschvirus</taxon>
        <taxon>Maltschvirus maltsch</taxon>
    </lineage>
</organism>
<dbReference type="Pfam" id="PF10934">
    <property type="entry name" value="Sheath_initiator"/>
    <property type="match status" value="1"/>
</dbReference>
<evidence type="ECO:0000313" key="1">
    <source>
        <dbReference type="EMBL" id="CAB4197931.1"/>
    </source>
</evidence>
<protein>
    <submittedName>
        <fullName evidence="1">Uncharacterized protein</fullName>
    </submittedName>
</protein>
<proteinExistence type="predicted"/>
<accession>A0A6J5RWF8</accession>